<feature type="transmembrane region" description="Helical" evidence="9">
    <location>
        <begin position="134"/>
        <end position="152"/>
    </location>
</feature>
<dbReference type="InterPro" id="IPR036640">
    <property type="entry name" value="ABC1_TM_sf"/>
</dbReference>
<dbReference type="InterPro" id="IPR027417">
    <property type="entry name" value="P-loop_NTPase"/>
</dbReference>
<dbReference type="PANTHER" id="PTHR43394">
    <property type="entry name" value="ATP-DEPENDENT PERMEASE MDL1, MITOCHONDRIAL"/>
    <property type="match status" value="1"/>
</dbReference>
<dbReference type="InterPro" id="IPR003593">
    <property type="entry name" value="AAA+_ATPase"/>
</dbReference>
<feature type="transmembrane region" description="Helical" evidence="9">
    <location>
        <begin position="158"/>
        <end position="175"/>
    </location>
</feature>
<comment type="subcellular location">
    <subcellularLocation>
        <location evidence="1">Cell membrane</location>
        <topology evidence="1">Multi-pass membrane protein</topology>
    </subcellularLocation>
</comment>
<evidence type="ECO:0000256" key="7">
    <source>
        <dbReference type="ARBA" id="ARBA00022989"/>
    </source>
</evidence>
<keyword evidence="3" id="KW-1003">Cell membrane</keyword>
<dbReference type="GO" id="GO:0016887">
    <property type="term" value="F:ATP hydrolysis activity"/>
    <property type="evidence" value="ECO:0007669"/>
    <property type="project" value="InterPro"/>
</dbReference>
<evidence type="ECO:0000256" key="9">
    <source>
        <dbReference type="SAM" id="Phobius"/>
    </source>
</evidence>
<evidence type="ECO:0000313" key="12">
    <source>
        <dbReference type="EMBL" id="ADZ85126.1"/>
    </source>
</evidence>
<dbReference type="AlphaFoldDB" id="F2JRU6"/>
<dbReference type="EC" id="3.6.3.44" evidence="12"/>
<evidence type="ECO:0000256" key="2">
    <source>
        <dbReference type="ARBA" id="ARBA00022448"/>
    </source>
</evidence>
<dbReference type="GO" id="GO:0005886">
    <property type="term" value="C:plasma membrane"/>
    <property type="evidence" value="ECO:0007669"/>
    <property type="project" value="UniProtKB-SubCell"/>
</dbReference>
<feature type="transmembrane region" description="Helical" evidence="9">
    <location>
        <begin position="276"/>
        <end position="297"/>
    </location>
</feature>
<evidence type="ECO:0000256" key="5">
    <source>
        <dbReference type="ARBA" id="ARBA00022741"/>
    </source>
</evidence>
<evidence type="ECO:0000256" key="8">
    <source>
        <dbReference type="ARBA" id="ARBA00023136"/>
    </source>
</evidence>
<protein>
    <submittedName>
        <fullName evidence="12">Xenobiotic-transporting ATPase</fullName>
        <ecNumber evidence="12">3.6.3.44</ecNumber>
    </submittedName>
</protein>
<sequence length="579" mass="64557">MIKTLLAQVKEYKKSSILSPVFIVLEVIMEVLIPFMMASIIDNGVEKGDMQHVVFMGVCMIGAAMLALLFGAIAGKHAAKASSGFAKNLREAMFINIQDFSFSNIDKYSTAGLVTRLTTDVTNVQNSYQMVIRICARAPFMLISAMIMAFLINARLSMVFVGAIIFLSVALVLIIRKVHPVFRQVFKKYDDLNASVQENINAVRVVKAYVREEHEMNKFEKACENLYQMFVNAEKLIILNMPVMQFAIYACILLISWLGAKMIVGGSLTTGELMSLFAYVMNILMSLMMIAMVFVMITMSRASAERIVEVINEETDLTNGENPIYEVKDGSIDFENVDFAYNKDKNNCVLENINFSIRSGETIGIIGETGSAKSSLVQLIPRLYDVVGGKVKVGGLDVRDYDLETLRNEVAMVLQKNVLFSGTIKENLRWGNKEASDEEIMRACELAQAAEFIEKMPEKYDTYIEQGGSNVSGGQKQRLCIARALLKKPKILILDDSTSAVDTKTDSLIRKAFKEEIPDTTKIIIAQRISSIQDADKILVLNEGKIVGMGNHEELLASCDIYRDVYISQMKGAEENETK</sequence>
<dbReference type="InterPro" id="IPR039421">
    <property type="entry name" value="Type_1_exporter"/>
</dbReference>
<evidence type="ECO:0000259" key="11">
    <source>
        <dbReference type="PROSITE" id="PS50929"/>
    </source>
</evidence>
<dbReference type="HOGENOM" id="CLU_000604_84_3_9"/>
<feature type="domain" description="ABC transmembrane type-1" evidence="11">
    <location>
        <begin position="17"/>
        <end position="299"/>
    </location>
</feature>
<keyword evidence="13" id="KW-1185">Reference proteome</keyword>
<dbReference type="GO" id="GO:0015421">
    <property type="term" value="F:ABC-type oligopeptide transporter activity"/>
    <property type="evidence" value="ECO:0007669"/>
    <property type="project" value="TreeGrafter"/>
</dbReference>
<name>F2JRU6_CELLD</name>
<dbReference type="FunFam" id="3.40.50.300:FF:000221">
    <property type="entry name" value="Multidrug ABC transporter ATP-binding protein"/>
    <property type="match status" value="1"/>
</dbReference>
<dbReference type="Gene3D" id="3.40.50.300">
    <property type="entry name" value="P-loop containing nucleotide triphosphate hydrolases"/>
    <property type="match status" value="1"/>
</dbReference>
<evidence type="ECO:0000259" key="10">
    <source>
        <dbReference type="PROSITE" id="PS50893"/>
    </source>
</evidence>
<dbReference type="EMBL" id="CP002582">
    <property type="protein sequence ID" value="ADZ85126.1"/>
    <property type="molecule type" value="Genomic_DNA"/>
</dbReference>
<dbReference type="Gene3D" id="1.20.1560.10">
    <property type="entry name" value="ABC transporter type 1, transmembrane domain"/>
    <property type="match status" value="1"/>
</dbReference>
<dbReference type="Pfam" id="PF00664">
    <property type="entry name" value="ABC_membrane"/>
    <property type="match status" value="1"/>
</dbReference>
<gene>
    <name evidence="12" type="ordered locus">Clole_3439</name>
</gene>
<dbReference type="PROSITE" id="PS50929">
    <property type="entry name" value="ABC_TM1F"/>
    <property type="match status" value="1"/>
</dbReference>
<dbReference type="InterPro" id="IPR003439">
    <property type="entry name" value="ABC_transporter-like_ATP-bd"/>
</dbReference>
<keyword evidence="8 9" id="KW-0472">Membrane</keyword>
<keyword evidence="7 9" id="KW-1133">Transmembrane helix</keyword>
<dbReference type="SMART" id="SM00382">
    <property type="entry name" value="AAA"/>
    <property type="match status" value="1"/>
</dbReference>
<reference evidence="12 13" key="1">
    <citation type="journal article" date="2011" name="J. Bacteriol.">
        <title>Complete genome sequence of the cellulose-degrading bacterium Cellulosilyticum lentocellum.</title>
        <authorList>
            <consortium name="US DOE Joint Genome Institute"/>
            <person name="Miller D.A."/>
            <person name="Suen G."/>
            <person name="Bruce D."/>
            <person name="Copeland A."/>
            <person name="Cheng J.F."/>
            <person name="Detter C."/>
            <person name="Goodwin L.A."/>
            <person name="Han C.S."/>
            <person name="Hauser L.J."/>
            <person name="Land M.L."/>
            <person name="Lapidus A."/>
            <person name="Lucas S."/>
            <person name="Meincke L."/>
            <person name="Pitluck S."/>
            <person name="Tapia R."/>
            <person name="Teshima H."/>
            <person name="Woyke T."/>
            <person name="Fox B.G."/>
            <person name="Angert E.R."/>
            <person name="Currie C.R."/>
        </authorList>
    </citation>
    <scope>NUCLEOTIDE SEQUENCE [LARGE SCALE GENOMIC DNA]</scope>
    <source>
        <strain evidence="13">ATCC 49066 / DSM 5427 / NCIMB 11756 / RHM5</strain>
    </source>
</reference>
<dbReference type="STRING" id="642492.Clole_3439"/>
<dbReference type="PANTHER" id="PTHR43394:SF1">
    <property type="entry name" value="ATP-BINDING CASSETTE SUB-FAMILY B MEMBER 10, MITOCHONDRIAL"/>
    <property type="match status" value="1"/>
</dbReference>
<feature type="transmembrane region" description="Helical" evidence="9">
    <location>
        <begin position="246"/>
        <end position="264"/>
    </location>
</feature>
<keyword evidence="2" id="KW-0813">Transport</keyword>
<dbReference type="SUPFAM" id="SSF52540">
    <property type="entry name" value="P-loop containing nucleoside triphosphate hydrolases"/>
    <property type="match status" value="1"/>
</dbReference>
<accession>F2JRU6</accession>
<feature type="transmembrane region" description="Helical" evidence="9">
    <location>
        <begin position="21"/>
        <end position="41"/>
    </location>
</feature>
<dbReference type="SUPFAM" id="SSF90123">
    <property type="entry name" value="ABC transporter transmembrane region"/>
    <property type="match status" value="1"/>
</dbReference>
<dbReference type="RefSeq" id="WP_013658402.1">
    <property type="nucleotide sequence ID" value="NC_015275.1"/>
</dbReference>
<evidence type="ECO:0000256" key="4">
    <source>
        <dbReference type="ARBA" id="ARBA00022692"/>
    </source>
</evidence>
<proteinExistence type="predicted"/>
<dbReference type="PROSITE" id="PS50893">
    <property type="entry name" value="ABC_TRANSPORTER_2"/>
    <property type="match status" value="1"/>
</dbReference>
<evidence type="ECO:0000256" key="6">
    <source>
        <dbReference type="ARBA" id="ARBA00022840"/>
    </source>
</evidence>
<dbReference type="Proteomes" id="UP000008467">
    <property type="component" value="Chromosome"/>
</dbReference>
<dbReference type="eggNOG" id="COG1132">
    <property type="taxonomic scope" value="Bacteria"/>
</dbReference>
<evidence type="ECO:0000313" key="13">
    <source>
        <dbReference type="Proteomes" id="UP000008467"/>
    </source>
</evidence>
<keyword evidence="6" id="KW-0067">ATP-binding</keyword>
<dbReference type="InterPro" id="IPR017871">
    <property type="entry name" value="ABC_transporter-like_CS"/>
</dbReference>
<feature type="domain" description="ABC transporter" evidence="10">
    <location>
        <begin position="332"/>
        <end position="568"/>
    </location>
</feature>
<evidence type="ECO:0000256" key="3">
    <source>
        <dbReference type="ARBA" id="ARBA00022475"/>
    </source>
</evidence>
<feature type="transmembrane region" description="Helical" evidence="9">
    <location>
        <begin position="53"/>
        <end position="74"/>
    </location>
</feature>
<evidence type="ECO:0000256" key="1">
    <source>
        <dbReference type="ARBA" id="ARBA00004651"/>
    </source>
</evidence>
<dbReference type="CDD" id="cd18548">
    <property type="entry name" value="ABC_6TM_Tm287_like"/>
    <property type="match status" value="1"/>
</dbReference>
<organism evidence="12 13">
    <name type="scientific">Cellulosilyticum lentocellum (strain ATCC 49066 / DSM 5427 / NCIMB 11756 / RHM5)</name>
    <name type="common">Clostridium lentocellum</name>
    <dbReference type="NCBI Taxonomy" id="642492"/>
    <lineage>
        <taxon>Bacteria</taxon>
        <taxon>Bacillati</taxon>
        <taxon>Bacillota</taxon>
        <taxon>Clostridia</taxon>
        <taxon>Lachnospirales</taxon>
        <taxon>Cellulosilyticaceae</taxon>
        <taxon>Cellulosilyticum</taxon>
    </lineage>
</organism>
<dbReference type="PROSITE" id="PS00211">
    <property type="entry name" value="ABC_TRANSPORTER_1"/>
    <property type="match status" value="1"/>
</dbReference>
<keyword evidence="12" id="KW-0378">Hydrolase</keyword>
<dbReference type="GO" id="GO:0005524">
    <property type="term" value="F:ATP binding"/>
    <property type="evidence" value="ECO:0007669"/>
    <property type="project" value="UniProtKB-KW"/>
</dbReference>
<keyword evidence="5" id="KW-0547">Nucleotide-binding</keyword>
<dbReference type="KEGG" id="cle:Clole_3439"/>
<dbReference type="InterPro" id="IPR011527">
    <property type="entry name" value="ABC1_TM_dom"/>
</dbReference>
<keyword evidence="4 9" id="KW-0812">Transmembrane</keyword>
<dbReference type="Pfam" id="PF00005">
    <property type="entry name" value="ABC_tran"/>
    <property type="match status" value="1"/>
</dbReference>